<dbReference type="CDD" id="cd06257">
    <property type="entry name" value="DnaJ"/>
    <property type="match status" value="1"/>
</dbReference>
<dbReference type="Gene3D" id="3.40.50.300">
    <property type="entry name" value="P-loop containing nucleotide triphosphate hydrolases"/>
    <property type="match status" value="1"/>
</dbReference>
<accession>A0A1S0U603</accession>
<dbReference type="Gene3D" id="1.10.287.110">
    <property type="entry name" value="DnaJ domain"/>
    <property type="match status" value="1"/>
</dbReference>
<dbReference type="InterPro" id="IPR036869">
    <property type="entry name" value="J_dom_sf"/>
</dbReference>
<gene>
    <name evidence="3" type="ORF">LOAG_02729</name>
</gene>
<dbReference type="AlphaFoldDB" id="A0A1S0U603"/>
<dbReference type="SMART" id="SM00271">
    <property type="entry name" value="DnaJ"/>
    <property type="match status" value="1"/>
</dbReference>
<protein>
    <recommendedName>
        <fullName evidence="2">J domain-containing protein</fullName>
    </recommendedName>
</protein>
<evidence type="ECO:0000313" key="3">
    <source>
        <dbReference type="EMBL" id="EFO25756.1"/>
    </source>
</evidence>
<dbReference type="GO" id="GO:0001671">
    <property type="term" value="F:ATPase activator activity"/>
    <property type="evidence" value="ECO:0007669"/>
    <property type="project" value="TreeGrafter"/>
</dbReference>
<dbReference type="RefSeq" id="XP_003138314.1">
    <property type="nucleotide sequence ID" value="XM_003138266.1"/>
</dbReference>
<dbReference type="EMBL" id="JH712106">
    <property type="protein sequence ID" value="EFO25756.1"/>
    <property type="molecule type" value="Genomic_DNA"/>
</dbReference>
<dbReference type="OMA" id="IAMVWHE"/>
<dbReference type="InParanoid" id="A0A1S0U603"/>
<organism evidence="3">
    <name type="scientific">Loa loa</name>
    <name type="common">Eye worm</name>
    <name type="synonym">Filaria loa</name>
    <dbReference type="NCBI Taxonomy" id="7209"/>
    <lineage>
        <taxon>Eukaryota</taxon>
        <taxon>Metazoa</taxon>
        <taxon>Ecdysozoa</taxon>
        <taxon>Nematoda</taxon>
        <taxon>Chromadorea</taxon>
        <taxon>Rhabditida</taxon>
        <taxon>Spirurina</taxon>
        <taxon>Spiruromorpha</taxon>
        <taxon>Filarioidea</taxon>
        <taxon>Onchocercidae</taxon>
        <taxon>Loa</taxon>
    </lineage>
</organism>
<dbReference type="GO" id="GO:0008198">
    <property type="term" value="F:ferrous iron binding"/>
    <property type="evidence" value="ECO:0007669"/>
    <property type="project" value="TreeGrafter"/>
</dbReference>
<reference evidence="3" key="1">
    <citation type="submission" date="2012-04" db="EMBL/GenBank/DDBJ databases">
        <title>The Genome Sequence of Loa loa.</title>
        <authorList>
            <consortium name="The Broad Institute Genome Sequencing Platform"/>
            <consortium name="Broad Institute Genome Sequencing Center for Infectious Disease"/>
            <person name="Nutman T.B."/>
            <person name="Fink D.L."/>
            <person name="Russ C."/>
            <person name="Young S."/>
            <person name="Zeng Q."/>
            <person name="Gargeya S."/>
            <person name="Alvarado L."/>
            <person name="Berlin A."/>
            <person name="Chapman S.B."/>
            <person name="Chen Z."/>
            <person name="Freedman E."/>
            <person name="Gellesch M."/>
            <person name="Goldberg J."/>
            <person name="Griggs A."/>
            <person name="Gujja S."/>
            <person name="Heilman E.R."/>
            <person name="Heiman D."/>
            <person name="Howarth C."/>
            <person name="Mehta T."/>
            <person name="Neiman D."/>
            <person name="Pearson M."/>
            <person name="Roberts A."/>
            <person name="Saif S."/>
            <person name="Shea T."/>
            <person name="Shenoy N."/>
            <person name="Sisk P."/>
            <person name="Stolte C."/>
            <person name="Sykes S."/>
            <person name="White J."/>
            <person name="Yandava C."/>
            <person name="Haas B."/>
            <person name="Henn M.R."/>
            <person name="Nusbaum C."/>
            <person name="Birren B."/>
        </authorList>
    </citation>
    <scope>NUCLEOTIDE SEQUENCE [LARGE SCALE GENOMIC DNA]</scope>
</reference>
<dbReference type="PANTHER" id="PTHR45255">
    <property type="entry name" value="DNAJ HOMOLOG SUBFAMILY C MEMBER 24"/>
    <property type="match status" value="1"/>
</dbReference>
<dbReference type="Pfam" id="PF08477">
    <property type="entry name" value="Roc"/>
    <property type="match status" value="1"/>
</dbReference>
<dbReference type="InterPro" id="IPR027417">
    <property type="entry name" value="P-loop_NTPase"/>
</dbReference>
<dbReference type="GeneID" id="9940117"/>
<dbReference type="PANTHER" id="PTHR45255:SF1">
    <property type="entry name" value="DNAJ HOMOLOG SUBFAMILY C MEMBER 24"/>
    <property type="match status" value="1"/>
</dbReference>
<dbReference type="InterPro" id="IPR001623">
    <property type="entry name" value="DnaJ_domain"/>
</dbReference>
<evidence type="ECO:0000256" key="1">
    <source>
        <dbReference type="ARBA" id="ARBA00022833"/>
    </source>
</evidence>
<dbReference type="CTD" id="9940117"/>
<proteinExistence type="predicted"/>
<dbReference type="Pfam" id="PF00226">
    <property type="entry name" value="DnaJ"/>
    <property type="match status" value="1"/>
</dbReference>
<dbReference type="PROSITE" id="PS50076">
    <property type="entry name" value="DNAJ_2"/>
    <property type="match status" value="1"/>
</dbReference>
<dbReference type="SUPFAM" id="SSF46565">
    <property type="entry name" value="Chaperone J-domain"/>
    <property type="match status" value="1"/>
</dbReference>
<dbReference type="OrthoDB" id="5914890at2759"/>
<dbReference type="SUPFAM" id="SSF52540">
    <property type="entry name" value="P-loop containing nucleoside triphosphate hydrolases"/>
    <property type="match status" value="1"/>
</dbReference>
<evidence type="ECO:0000259" key="2">
    <source>
        <dbReference type="PROSITE" id="PS50076"/>
    </source>
</evidence>
<sequence>MKNCYDVLGCSSVASYSELKKAYFCKLRTNHPDKGGSNSALFLVTKAWSILKNENTRRDYNTWLREQLLREGQGIVGQQIVIDSTVERIEEFCSCGGEFILEKTDIDRIINSAYFECSNCSLCLENLSFLNIAIRIANKKAKMILGHEKAGNNYCEGMIQSVTVLNDAIFPRHKEEEKDDFYNHFCMSKGSSEVKMRIDEHDVIPSSTVGCAVSVIAHQYRAGSTDEQTELIELWDIGGSTIHQKASVIFFEGAAGAILVHDLSNKKSESNLSQWVALLRGDSSLSSIISPFTSSSGPRFLLSDIESTPMPTLIVGCKSDLAPERAKQTAYDRISLNCRRPISPGSTNRIILSKFFDTVVERKKVPMAGDKRRKTIIT</sequence>
<name>A0A1S0U603_LOALO</name>
<keyword evidence="1" id="KW-0862">Zinc</keyword>
<feature type="domain" description="J" evidence="2">
    <location>
        <begin position="3"/>
        <end position="64"/>
    </location>
</feature>
<dbReference type="KEGG" id="loa:LOAG_02729"/>